<sequence length="570" mass="66107">MKNNKFSKTVFYEIKIMSNTVFFLLFVCFLMIFSSCSFKSAPEDSRNKETFKKAAQNGKLANEAFMRSQRLMSSWLTFTDARTGLLPVRLYDSDSQDIWNAKDSAADNYPFLVLTSYFTNQELFNGRMQEILFTETALTSRIDRLPDTYSFSKGDFNNEKPDLDRIIFGASEYIKDGLITIVELLGQTPWHARMIGIMDDIWEHASVKTPSGFIPSTNYEVNGELLQVLSRIYWMTQNEEYLEYAIRLGDYYLLEDHHPTRDFDRLRLRDHGGEIVAGLTELYATVHYARPEKARIYQDPLYEMLDRILEVGRNDDGLFYNVINPQTGEVLNDGLTDTFGYILNAYYTIYQLDNVESYHNATLAGLNAISGYGDYDWENGSADGDADVIEGVLYLYNREPVSSTAKWMDRQIQTMWSKQDSAWTHDPEGQWRESGIIEGWHGDGNFARTSMMYAMWKTKGTSIQPWRKDVVYGAIQKEDELFINLSADENWSGKLIFDRPRHRYYLNLPLDWPRINQFAEWFTVEKDKDYILVNLLTNEQTSHKGNELLDGVTVSLESGEEQRFILRSVE</sequence>
<evidence type="ECO:0000313" key="2">
    <source>
        <dbReference type="Proteomes" id="UP000184041"/>
    </source>
</evidence>
<accession>A0A1M5GI62</accession>
<evidence type="ECO:0000313" key="1">
    <source>
        <dbReference type="EMBL" id="SHG03407.1"/>
    </source>
</evidence>
<dbReference type="STRING" id="1194090.SAMN05443144_11762"/>
<dbReference type="AlphaFoldDB" id="A0A1M5GI62"/>
<proteinExistence type="predicted"/>
<organism evidence="1 2">
    <name type="scientific">Fodinibius roseus</name>
    <dbReference type="NCBI Taxonomy" id="1194090"/>
    <lineage>
        <taxon>Bacteria</taxon>
        <taxon>Pseudomonadati</taxon>
        <taxon>Balneolota</taxon>
        <taxon>Balneolia</taxon>
        <taxon>Balneolales</taxon>
        <taxon>Balneolaceae</taxon>
        <taxon>Fodinibius</taxon>
    </lineage>
</organism>
<reference evidence="1 2" key="1">
    <citation type="submission" date="2016-11" db="EMBL/GenBank/DDBJ databases">
        <authorList>
            <person name="Jaros S."/>
            <person name="Januszkiewicz K."/>
            <person name="Wedrychowicz H."/>
        </authorList>
    </citation>
    <scope>NUCLEOTIDE SEQUENCE [LARGE SCALE GENOMIC DNA]</scope>
    <source>
        <strain evidence="1 2">DSM 21986</strain>
    </source>
</reference>
<dbReference type="EMBL" id="FQUS01000017">
    <property type="protein sequence ID" value="SHG03407.1"/>
    <property type="molecule type" value="Genomic_DNA"/>
</dbReference>
<protein>
    <submittedName>
        <fullName evidence="1">Uncharacterized protein</fullName>
    </submittedName>
</protein>
<gene>
    <name evidence="1" type="ORF">SAMN05443144_11762</name>
</gene>
<dbReference type="GO" id="GO:0005975">
    <property type="term" value="P:carbohydrate metabolic process"/>
    <property type="evidence" value="ECO:0007669"/>
    <property type="project" value="InterPro"/>
</dbReference>
<dbReference type="SUPFAM" id="SSF48208">
    <property type="entry name" value="Six-hairpin glycosidases"/>
    <property type="match status" value="1"/>
</dbReference>
<name>A0A1M5GI62_9BACT</name>
<keyword evidence="2" id="KW-1185">Reference proteome</keyword>
<dbReference type="Proteomes" id="UP000184041">
    <property type="component" value="Unassembled WGS sequence"/>
</dbReference>
<dbReference type="InterPro" id="IPR008928">
    <property type="entry name" value="6-hairpin_glycosidase_sf"/>
</dbReference>